<comment type="similarity">
    <text evidence="10">Belongs to the binding-protein-dependent transport system permease family.</text>
</comment>
<evidence type="ECO:0000256" key="9">
    <source>
        <dbReference type="ARBA" id="ARBA00023136"/>
    </source>
</evidence>
<keyword evidence="3 10" id="KW-0813">Transport</keyword>
<keyword evidence="9 10" id="KW-0472">Membrane</keyword>
<proteinExistence type="inferred from homology"/>
<dbReference type="GO" id="GO:0006811">
    <property type="term" value="P:monoatomic ion transport"/>
    <property type="evidence" value="ECO:0007669"/>
    <property type="project" value="UniProtKB-KW"/>
</dbReference>
<gene>
    <name evidence="13" type="ORF">GCM10008939_21800</name>
</gene>
<dbReference type="EMBL" id="BMOE01000006">
    <property type="protein sequence ID" value="GGJ77344.1"/>
    <property type="molecule type" value="Genomic_DNA"/>
</dbReference>
<evidence type="ECO:0000256" key="2">
    <source>
        <dbReference type="ARBA" id="ARBA00004651"/>
    </source>
</evidence>
<organism evidence="13 14">
    <name type="scientific">Deinococcus aquiradiocola</name>
    <dbReference type="NCBI Taxonomy" id="393059"/>
    <lineage>
        <taxon>Bacteria</taxon>
        <taxon>Thermotogati</taxon>
        <taxon>Deinococcota</taxon>
        <taxon>Deinococci</taxon>
        <taxon>Deinococcales</taxon>
        <taxon>Deinococcaceae</taxon>
        <taxon>Deinococcus</taxon>
    </lineage>
</organism>
<feature type="transmembrane region" description="Helical" evidence="10">
    <location>
        <begin position="150"/>
        <end position="176"/>
    </location>
</feature>
<evidence type="ECO:0000256" key="8">
    <source>
        <dbReference type="ARBA" id="ARBA00023065"/>
    </source>
</evidence>
<comment type="caution">
    <text evidence="13">The sequence shown here is derived from an EMBL/GenBank/DDBJ whole genome shotgun (WGS) entry which is preliminary data.</text>
</comment>
<reference evidence="13" key="2">
    <citation type="submission" date="2020-09" db="EMBL/GenBank/DDBJ databases">
        <authorList>
            <person name="Sun Q."/>
            <person name="Ohkuma M."/>
        </authorList>
    </citation>
    <scope>NUCLEOTIDE SEQUENCE</scope>
    <source>
        <strain evidence="13">JCM 14371</strain>
    </source>
</reference>
<dbReference type="InterPro" id="IPR035906">
    <property type="entry name" value="MetI-like_sf"/>
</dbReference>
<dbReference type="AlphaFoldDB" id="A0A917UQX9"/>
<evidence type="ECO:0000313" key="14">
    <source>
        <dbReference type="Proteomes" id="UP000635726"/>
    </source>
</evidence>
<keyword evidence="8" id="KW-0406">Ion transport</keyword>
<keyword evidence="5" id="KW-0997">Cell inner membrane</keyword>
<dbReference type="PANTHER" id="PTHR30151">
    <property type="entry name" value="ALKANE SULFONATE ABC TRANSPORTER-RELATED, MEMBRANE SUBUNIT"/>
    <property type="match status" value="1"/>
</dbReference>
<dbReference type="FunFam" id="1.10.3720.10:FF:000003">
    <property type="entry name" value="Aliphatic sulfonate ABC transporter permease"/>
    <property type="match status" value="1"/>
</dbReference>
<dbReference type="InterPro" id="IPR000515">
    <property type="entry name" value="MetI-like"/>
</dbReference>
<evidence type="ECO:0000256" key="11">
    <source>
        <dbReference type="SAM" id="MobiDB-lite"/>
    </source>
</evidence>
<evidence type="ECO:0000256" key="4">
    <source>
        <dbReference type="ARBA" id="ARBA00022475"/>
    </source>
</evidence>
<dbReference type="GO" id="GO:0005886">
    <property type="term" value="C:plasma membrane"/>
    <property type="evidence" value="ECO:0007669"/>
    <property type="project" value="UniProtKB-SubCell"/>
</dbReference>
<keyword evidence="4" id="KW-1003">Cell membrane</keyword>
<keyword evidence="7 10" id="KW-1133">Transmembrane helix</keyword>
<feature type="transmembrane region" description="Helical" evidence="10">
    <location>
        <begin position="197"/>
        <end position="222"/>
    </location>
</feature>
<comment type="subcellular location">
    <subcellularLocation>
        <location evidence="1">Cell inner membrane</location>
    </subcellularLocation>
    <subcellularLocation>
        <location evidence="2 10">Cell membrane</location>
        <topology evidence="2 10">Multi-pass membrane protein</topology>
    </subcellularLocation>
</comment>
<feature type="domain" description="ABC transmembrane type-1" evidence="12">
    <location>
        <begin position="86"/>
        <end position="266"/>
    </location>
</feature>
<keyword evidence="6 10" id="KW-0812">Transmembrane</keyword>
<feature type="transmembrane region" description="Helical" evidence="10">
    <location>
        <begin position="93"/>
        <end position="117"/>
    </location>
</feature>
<evidence type="ECO:0000256" key="5">
    <source>
        <dbReference type="ARBA" id="ARBA00022519"/>
    </source>
</evidence>
<dbReference type="GO" id="GO:0015112">
    <property type="term" value="F:nitrate transmembrane transporter activity"/>
    <property type="evidence" value="ECO:0007669"/>
    <property type="project" value="InterPro"/>
</dbReference>
<evidence type="ECO:0000259" key="12">
    <source>
        <dbReference type="PROSITE" id="PS50928"/>
    </source>
</evidence>
<dbReference type="Proteomes" id="UP000635726">
    <property type="component" value="Unassembled WGS sequence"/>
</dbReference>
<dbReference type="PANTHER" id="PTHR30151:SF7">
    <property type="entry name" value="NITRATE IMPORT PERMEASE PROTEIN NRTB"/>
    <property type="match status" value="1"/>
</dbReference>
<dbReference type="GO" id="GO:0042918">
    <property type="term" value="P:alkanesulfonate transmembrane transport"/>
    <property type="evidence" value="ECO:0007669"/>
    <property type="project" value="UniProtKB-ARBA"/>
</dbReference>
<dbReference type="InterPro" id="IPR005889">
    <property type="entry name" value="NtrB"/>
</dbReference>
<dbReference type="Gene3D" id="1.10.3720.10">
    <property type="entry name" value="MetI-like"/>
    <property type="match status" value="1"/>
</dbReference>
<evidence type="ECO:0000256" key="6">
    <source>
        <dbReference type="ARBA" id="ARBA00022692"/>
    </source>
</evidence>
<accession>A0A917UQX9</accession>
<feature type="transmembrane region" description="Helical" evidence="10">
    <location>
        <begin position="242"/>
        <end position="262"/>
    </location>
</feature>
<name>A0A917UQX9_9DEIO</name>
<protein>
    <submittedName>
        <fullName evidence="13">Nitrate ABC transporter, permease protein</fullName>
    </submittedName>
</protein>
<reference evidence="13" key="1">
    <citation type="journal article" date="2014" name="Int. J. Syst. Evol. Microbiol.">
        <title>Complete genome sequence of Corynebacterium casei LMG S-19264T (=DSM 44701T), isolated from a smear-ripened cheese.</title>
        <authorList>
            <consortium name="US DOE Joint Genome Institute (JGI-PGF)"/>
            <person name="Walter F."/>
            <person name="Albersmeier A."/>
            <person name="Kalinowski J."/>
            <person name="Ruckert C."/>
        </authorList>
    </citation>
    <scope>NUCLEOTIDE SEQUENCE</scope>
    <source>
        <strain evidence="13">JCM 14371</strain>
    </source>
</reference>
<dbReference type="Pfam" id="PF00528">
    <property type="entry name" value="BPD_transp_1"/>
    <property type="match status" value="1"/>
</dbReference>
<dbReference type="NCBIfam" id="TIGR01183">
    <property type="entry name" value="ntrB"/>
    <property type="match status" value="1"/>
</dbReference>
<feature type="compositionally biased region" description="Low complexity" evidence="11">
    <location>
        <begin position="1"/>
        <end position="12"/>
    </location>
</feature>
<keyword evidence="14" id="KW-1185">Reference proteome</keyword>
<evidence type="ECO:0000313" key="13">
    <source>
        <dbReference type="EMBL" id="GGJ77344.1"/>
    </source>
</evidence>
<dbReference type="CDD" id="cd06261">
    <property type="entry name" value="TM_PBP2"/>
    <property type="match status" value="1"/>
</dbReference>
<evidence type="ECO:0000256" key="3">
    <source>
        <dbReference type="ARBA" id="ARBA00022448"/>
    </source>
</evidence>
<evidence type="ECO:0000256" key="10">
    <source>
        <dbReference type="RuleBase" id="RU363032"/>
    </source>
</evidence>
<dbReference type="PROSITE" id="PS50928">
    <property type="entry name" value="ABC_TM1"/>
    <property type="match status" value="1"/>
</dbReference>
<evidence type="ECO:0000256" key="7">
    <source>
        <dbReference type="ARBA" id="ARBA00022989"/>
    </source>
</evidence>
<dbReference type="SUPFAM" id="SSF161098">
    <property type="entry name" value="MetI-like"/>
    <property type="match status" value="1"/>
</dbReference>
<feature type="region of interest" description="Disordered" evidence="11">
    <location>
        <begin position="1"/>
        <end position="21"/>
    </location>
</feature>
<sequence length="276" mass="29843">MTTRPAGRTAQPQPTPPRPAARVPAPVQNALYFLLSLALLVLVWTMLTALRRDLPSPAVIGASLAELFARPWYNDGPNDQGILNLLLSSLTRVFSGFAIGAVIAVPVGILMGSVPVFRRILDPVVQLMRPVSPLAWFPIGLTLMSKAEPATVFIIAITALWPTIINTSFGVSGLPADYRNVARVFNFSPAQYVTRVLLPYALPHIVTGMRISFGIAWMVIVAAEMLSGKSGIGFYAWDAWNAGNLAHVVCAILIIGVTGFLFDQLFNLVQKKVSHA</sequence>
<feature type="transmembrane region" description="Helical" evidence="10">
    <location>
        <begin position="30"/>
        <end position="47"/>
    </location>
</feature>
<evidence type="ECO:0000256" key="1">
    <source>
        <dbReference type="ARBA" id="ARBA00004533"/>
    </source>
</evidence>
<dbReference type="RefSeq" id="WP_188963298.1">
    <property type="nucleotide sequence ID" value="NZ_BMOE01000006.1"/>
</dbReference>